<dbReference type="PANTHER" id="PTHR37953:SF1">
    <property type="entry name" value="UPF0127 PROTEIN MJ1496"/>
    <property type="match status" value="1"/>
</dbReference>
<keyword evidence="2" id="KW-1185">Reference proteome</keyword>
<dbReference type="RefSeq" id="WP_120084351.1">
    <property type="nucleotide sequence ID" value="NZ_QMDW01000008.1"/>
</dbReference>
<dbReference type="PROSITE" id="PS51257">
    <property type="entry name" value="PROKAR_LIPOPROTEIN"/>
    <property type="match status" value="1"/>
</dbReference>
<comment type="caution">
    <text evidence="1">The sequence shown here is derived from an EMBL/GenBank/DDBJ whole genome shotgun (WGS) entry which is preliminary data.</text>
</comment>
<dbReference type="OrthoDB" id="6763at2157"/>
<dbReference type="Pfam" id="PF02643">
    <property type="entry name" value="DUF192"/>
    <property type="match status" value="1"/>
</dbReference>
<gene>
    <name evidence="1" type="ORF">DP106_07145</name>
</gene>
<evidence type="ECO:0000313" key="2">
    <source>
        <dbReference type="Proteomes" id="UP000281564"/>
    </source>
</evidence>
<dbReference type="InterPro" id="IPR003795">
    <property type="entry name" value="DUF192"/>
</dbReference>
<dbReference type="EMBL" id="QMDW01000008">
    <property type="protein sequence ID" value="RJX49878.1"/>
    <property type="molecule type" value="Genomic_DNA"/>
</dbReference>
<sequence>MHRRRLGALLAGSLPLALAGCQTDRTTDESAANDTSGIPEFTAEEQAAANAVDPTWPTGPYASYETTPVVVRGADGGVRGAVVAAVADTRDKRRLGLSAAASLPTDGGILFTYESVGDHTYVMRDMSFGLDIIYADGNGEITEIHTAPEPGPDENGAAQTYPGRGQYVFEVNRNWTADNNVTVGDRLVFDR</sequence>
<dbReference type="Gene3D" id="2.60.120.1140">
    <property type="entry name" value="Protein of unknown function DUF192"/>
    <property type="match status" value="1"/>
</dbReference>
<name>A0A3A6PZS3_9EURY</name>
<evidence type="ECO:0000313" key="1">
    <source>
        <dbReference type="EMBL" id="RJX49878.1"/>
    </source>
</evidence>
<organism evidence="1 2">
    <name type="scientific">Halonotius pteroides</name>
    <dbReference type="NCBI Taxonomy" id="268735"/>
    <lineage>
        <taxon>Archaea</taxon>
        <taxon>Methanobacteriati</taxon>
        <taxon>Methanobacteriota</taxon>
        <taxon>Stenosarchaea group</taxon>
        <taxon>Halobacteria</taxon>
        <taxon>Halobacteriales</taxon>
        <taxon>Haloferacaceae</taxon>
        <taxon>Halonotius</taxon>
    </lineage>
</organism>
<protein>
    <submittedName>
        <fullName evidence="1">DUF192 domain-containing protein</fullName>
    </submittedName>
</protein>
<dbReference type="PANTHER" id="PTHR37953">
    <property type="entry name" value="UPF0127 PROTEIN MJ1496"/>
    <property type="match status" value="1"/>
</dbReference>
<proteinExistence type="predicted"/>
<reference evidence="1 2" key="1">
    <citation type="submission" date="2018-06" db="EMBL/GenBank/DDBJ databases">
        <title>Halonotius sp. F13-13 a new haloarchaeeon isolated from a solar saltern from Isla Cristina, Huelva, Spain.</title>
        <authorList>
            <person name="Duran-Viseras A."/>
            <person name="Sanchez-Porro C."/>
            <person name="Ventosa A."/>
        </authorList>
    </citation>
    <scope>NUCLEOTIDE SEQUENCE [LARGE SCALE GENOMIC DNA]</scope>
    <source>
        <strain evidence="1 2">CECT 7525</strain>
    </source>
</reference>
<accession>A0A3A6PZS3</accession>
<dbReference type="AlphaFoldDB" id="A0A3A6PZS3"/>
<dbReference type="InterPro" id="IPR038695">
    <property type="entry name" value="Saro_0823-like_sf"/>
</dbReference>
<dbReference type="Proteomes" id="UP000281564">
    <property type="component" value="Unassembled WGS sequence"/>
</dbReference>